<proteinExistence type="predicted"/>
<protein>
    <submittedName>
        <fullName evidence="2">Glycosyltransferase family A protein</fullName>
        <ecNumber evidence="2">2.4.-.-</ecNumber>
    </submittedName>
</protein>
<keyword evidence="2" id="KW-0328">Glycosyltransferase</keyword>
<keyword evidence="2" id="KW-0808">Transferase</keyword>
<dbReference type="RefSeq" id="WP_303551164.1">
    <property type="nucleotide sequence ID" value="NZ_JAUOPG010000008.1"/>
</dbReference>
<reference evidence="2" key="1">
    <citation type="submission" date="2023-07" db="EMBL/GenBank/DDBJ databases">
        <title>Genome content predicts the carbon catabolic preferences of heterotrophic bacteria.</title>
        <authorList>
            <person name="Gralka M."/>
        </authorList>
    </citation>
    <scope>NUCLEOTIDE SEQUENCE</scope>
    <source>
        <strain evidence="2">I2M16</strain>
    </source>
</reference>
<dbReference type="CDD" id="cd00761">
    <property type="entry name" value="Glyco_tranf_GTA_type"/>
    <property type="match status" value="1"/>
</dbReference>
<name>A0AAW7XJR4_9GAMM</name>
<dbReference type="InterPro" id="IPR029044">
    <property type="entry name" value="Nucleotide-diphossugar_trans"/>
</dbReference>
<dbReference type="SUPFAM" id="SSF53448">
    <property type="entry name" value="Nucleotide-diphospho-sugar transferases"/>
    <property type="match status" value="1"/>
</dbReference>
<evidence type="ECO:0000313" key="3">
    <source>
        <dbReference type="Proteomes" id="UP001169862"/>
    </source>
</evidence>
<dbReference type="EMBL" id="JAUOPG010000008">
    <property type="protein sequence ID" value="MDO6454476.1"/>
    <property type="molecule type" value="Genomic_DNA"/>
</dbReference>
<evidence type="ECO:0000313" key="2">
    <source>
        <dbReference type="EMBL" id="MDO6454476.1"/>
    </source>
</evidence>
<dbReference type="AlphaFoldDB" id="A0AAW7XJR4"/>
<organism evidence="2 3">
    <name type="scientific">Neptunomonas phycophila</name>
    <dbReference type="NCBI Taxonomy" id="1572645"/>
    <lineage>
        <taxon>Bacteria</taxon>
        <taxon>Pseudomonadati</taxon>
        <taxon>Pseudomonadota</taxon>
        <taxon>Gammaproteobacteria</taxon>
        <taxon>Oceanospirillales</taxon>
        <taxon>Oceanospirillaceae</taxon>
        <taxon>Neptunomonas</taxon>
    </lineage>
</organism>
<dbReference type="PANTHER" id="PTHR43685">
    <property type="entry name" value="GLYCOSYLTRANSFERASE"/>
    <property type="match status" value="1"/>
</dbReference>
<dbReference type="Pfam" id="PF00535">
    <property type="entry name" value="Glycos_transf_2"/>
    <property type="match status" value="1"/>
</dbReference>
<dbReference type="GO" id="GO:0016757">
    <property type="term" value="F:glycosyltransferase activity"/>
    <property type="evidence" value="ECO:0007669"/>
    <property type="project" value="UniProtKB-KW"/>
</dbReference>
<dbReference type="EC" id="2.4.-.-" evidence="2"/>
<comment type="caution">
    <text evidence="2">The sequence shown here is derived from an EMBL/GenBank/DDBJ whole genome shotgun (WGS) entry which is preliminary data.</text>
</comment>
<dbReference type="Gene3D" id="3.90.550.10">
    <property type="entry name" value="Spore Coat Polysaccharide Biosynthesis Protein SpsA, Chain A"/>
    <property type="match status" value="1"/>
</dbReference>
<accession>A0AAW7XJR4</accession>
<evidence type="ECO:0000259" key="1">
    <source>
        <dbReference type="Pfam" id="PF00535"/>
    </source>
</evidence>
<dbReference type="InterPro" id="IPR050834">
    <property type="entry name" value="Glycosyltransf_2"/>
</dbReference>
<dbReference type="InterPro" id="IPR001173">
    <property type="entry name" value="Glyco_trans_2-like"/>
</dbReference>
<gene>
    <name evidence="2" type="ORF">Q4490_12950</name>
</gene>
<dbReference type="PANTHER" id="PTHR43685:SF11">
    <property type="entry name" value="GLYCOSYLTRANSFERASE TAGX-RELATED"/>
    <property type="match status" value="1"/>
</dbReference>
<sequence>MASTINFSVVIPAYNCEATISATLDSVRSQSYPVSEIIVVNDGSSDKTAEILSNESNIRVIDQKNAGVSHARNTGIKACQYDYIAFVDADDIWLPDKIENIVRLIELHPNAIGYYTYFHPWFEKDESKEAAISGIQSKQQNYNIEYDWIYHKQLITNHVLTSTAVVRRTALEDTGLFDTELPVAEDWDLMLRLSRKGLFCKIEKPLTLYKLDHDSLTSTIKTRDFASAVVNSAIVKYGYQSPDGQSVNIKDYKQRAYRRHLEYGALAYKSGQFDKAYKAFTSALTKKITVKCFIYLVLSGLRK</sequence>
<feature type="domain" description="Glycosyltransferase 2-like" evidence="1">
    <location>
        <begin position="8"/>
        <end position="146"/>
    </location>
</feature>
<dbReference type="Proteomes" id="UP001169862">
    <property type="component" value="Unassembled WGS sequence"/>
</dbReference>